<accession>A0AAV8GUY7</accession>
<feature type="domain" description="Legume lectin" evidence="4">
    <location>
        <begin position="30"/>
        <end position="194"/>
    </location>
</feature>
<dbReference type="InterPro" id="IPR050258">
    <property type="entry name" value="Leguminous_Lectin"/>
</dbReference>
<evidence type="ECO:0000256" key="3">
    <source>
        <dbReference type="SAM" id="Phobius"/>
    </source>
</evidence>
<evidence type="ECO:0000313" key="5">
    <source>
        <dbReference type="EMBL" id="KAJ4806282.1"/>
    </source>
</evidence>
<comment type="similarity">
    <text evidence="1">Belongs to the leguminous lectin family.</text>
</comment>
<dbReference type="PANTHER" id="PTHR32401:SF49">
    <property type="entry name" value="OS10G0129200 PROTEIN"/>
    <property type="match status" value="1"/>
</dbReference>
<protein>
    <submittedName>
        <fullName evidence="5">Lectin</fullName>
    </submittedName>
</protein>
<sequence length="204" mass="22723">MRPPMRARVFQLLYLSLIYIYLVIQHVGSVSFNFNFSDKNAATEILFEGDAHFGDLYDNNLDRISLTGDAQAGTNIHYSEGRATFNQSVPLWDIHTGEVTNFTTRFSFLIQNITPSGYGDGLAFFLSPYPSQIPVDGAESCLGLCSKSIYPSTKDQIIAVEFETYYNSNIDINSTDPSDCHIGIDVNSIKSQAYTIIKILSFLA</sequence>
<dbReference type="GO" id="GO:0030246">
    <property type="term" value="F:carbohydrate binding"/>
    <property type="evidence" value="ECO:0007669"/>
    <property type="project" value="UniProtKB-KW"/>
</dbReference>
<dbReference type="SUPFAM" id="SSF49899">
    <property type="entry name" value="Concanavalin A-like lectins/glucanases"/>
    <property type="match status" value="1"/>
</dbReference>
<dbReference type="AlphaFoldDB" id="A0AAV8GUY7"/>
<keyword evidence="3" id="KW-0472">Membrane</keyword>
<organism evidence="5 6">
    <name type="scientific">Rhynchospora pubera</name>
    <dbReference type="NCBI Taxonomy" id="906938"/>
    <lineage>
        <taxon>Eukaryota</taxon>
        <taxon>Viridiplantae</taxon>
        <taxon>Streptophyta</taxon>
        <taxon>Embryophyta</taxon>
        <taxon>Tracheophyta</taxon>
        <taxon>Spermatophyta</taxon>
        <taxon>Magnoliopsida</taxon>
        <taxon>Liliopsida</taxon>
        <taxon>Poales</taxon>
        <taxon>Cyperaceae</taxon>
        <taxon>Cyperoideae</taxon>
        <taxon>Rhynchosporeae</taxon>
        <taxon>Rhynchospora</taxon>
    </lineage>
</organism>
<keyword evidence="3" id="KW-0812">Transmembrane</keyword>
<feature type="transmembrane region" description="Helical" evidence="3">
    <location>
        <begin position="12"/>
        <end position="32"/>
    </location>
</feature>
<dbReference type="EMBL" id="JAMFTS010000001">
    <property type="protein sequence ID" value="KAJ4806282.1"/>
    <property type="molecule type" value="Genomic_DNA"/>
</dbReference>
<name>A0AAV8GUY7_9POAL</name>
<dbReference type="PANTHER" id="PTHR32401">
    <property type="entry name" value="CONCANAVALIN A-LIKE LECTIN FAMILY PROTEIN"/>
    <property type="match status" value="1"/>
</dbReference>
<evidence type="ECO:0000256" key="1">
    <source>
        <dbReference type="ARBA" id="ARBA00007606"/>
    </source>
</evidence>
<proteinExistence type="inferred from homology"/>
<evidence type="ECO:0000313" key="6">
    <source>
        <dbReference type="Proteomes" id="UP001140206"/>
    </source>
</evidence>
<keyword evidence="3" id="KW-1133">Transmembrane helix</keyword>
<dbReference type="Proteomes" id="UP001140206">
    <property type="component" value="Chromosome 1"/>
</dbReference>
<evidence type="ECO:0000256" key="2">
    <source>
        <dbReference type="ARBA" id="ARBA00022734"/>
    </source>
</evidence>
<dbReference type="Pfam" id="PF00139">
    <property type="entry name" value="Lectin_legB"/>
    <property type="match status" value="1"/>
</dbReference>
<reference evidence="5" key="1">
    <citation type="submission" date="2022-08" db="EMBL/GenBank/DDBJ databases">
        <authorList>
            <person name="Marques A."/>
        </authorList>
    </citation>
    <scope>NUCLEOTIDE SEQUENCE</scope>
    <source>
        <strain evidence="5">RhyPub2mFocal</strain>
        <tissue evidence="5">Leaves</tissue>
    </source>
</reference>
<dbReference type="InterPro" id="IPR001220">
    <property type="entry name" value="Legume_lectin_dom"/>
</dbReference>
<evidence type="ECO:0000259" key="4">
    <source>
        <dbReference type="Pfam" id="PF00139"/>
    </source>
</evidence>
<keyword evidence="6" id="KW-1185">Reference proteome</keyword>
<dbReference type="InterPro" id="IPR013320">
    <property type="entry name" value="ConA-like_dom_sf"/>
</dbReference>
<comment type="caution">
    <text evidence="5">The sequence shown here is derived from an EMBL/GenBank/DDBJ whole genome shotgun (WGS) entry which is preliminary data.</text>
</comment>
<gene>
    <name evidence="5" type="ORF">LUZ62_018848</name>
</gene>
<dbReference type="Gene3D" id="2.60.120.200">
    <property type="match status" value="1"/>
</dbReference>
<keyword evidence="2" id="KW-0430">Lectin</keyword>